<proteinExistence type="predicted"/>
<sequence>MLKTVLDIAGSNISVGRGKEKANKRGVFDSLFASILDGNLDITNSNVFVGKGREKFNKKGVFDFLFVNILNDKFETKKQLFSGKTAVSSGINFDKKIKEGTGNSIGIKNNVRFIDESKSKKAKLRKAKISYKELIGPAGRSPFFKFNTPVNPKLKIDDIPEKISRKKQQDSASLENKSLNKEFYLSEVNSDLKEDEVLAENSKIFSFVLSKAAKRKDGNFVNFEQSKTEDSFFKIERKAFSVSGGDKSEIKYPDNRGKKIIEDEKRNFKGMKSEIRKKKMDSSFLGIAERNEQVSVGAKFMPVDKGFYSGNDTRKNKLTINVSAETRAKKLEENDYRKIVHSKRYGNVDFVETFGKNTVSNTKTKVKDSQIVISGKEGSEREVFAEDKNLMENLVDKRVVSDKFASFDDSKKTSKKNLIEKAIDKLELEGKKKDIKVVELKTKSLQIESGLEKISSRRPEIRALQNTGIDIQSQELQVYSNMKNNLNEKFKRVQIVGSEKSIESKEKNTEKGIFSADRKGKIKNFSEENYRRKVMKFGADVENRSFRPVEHKFESFITNRLTDRHFDIDRRSLSHETHFTDVSFQRQNFHSVATAGSSSSYSDNGGANYNNHGGSFQGNSSSNPVSERFVLSAQFEDLRVKAKMIKRFINVTIEIPHVTFSFADLKDEIREILRNSNLSGLKVKIKNKGKEIYSETVFSDEVRESSSLELRV</sequence>
<keyword evidence="3" id="KW-1185">Reference proteome</keyword>
<dbReference type="RefSeq" id="WP_089323010.1">
    <property type="nucleotide sequence ID" value="NZ_FZOB01000005.1"/>
</dbReference>
<reference evidence="3" key="1">
    <citation type="submission" date="2017-06" db="EMBL/GenBank/DDBJ databases">
        <authorList>
            <person name="Varghese N."/>
            <person name="Submissions S."/>
        </authorList>
    </citation>
    <scope>NUCLEOTIDE SEQUENCE [LARGE SCALE GENOMIC DNA]</scope>
    <source>
        <strain evidence="3">DSM 15668</strain>
    </source>
</reference>
<organism evidence="2 3">
    <name type="scientific">Desulfurobacterium atlanticum</name>
    <dbReference type="NCBI Taxonomy" id="240169"/>
    <lineage>
        <taxon>Bacteria</taxon>
        <taxon>Pseudomonadati</taxon>
        <taxon>Aquificota</taxon>
        <taxon>Aquificia</taxon>
        <taxon>Desulfurobacteriales</taxon>
        <taxon>Desulfurobacteriaceae</taxon>
        <taxon>Desulfurobacterium</taxon>
    </lineage>
</organism>
<feature type="region of interest" description="Disordered" evidence="1">
    <location>
        <begin position="595"/>
        <end position="620"/>
    </location>
</feature>
<evidence type="ECO:0000313" key="2">
    <source>
        <dbReference type="EMBL" id="SNR76368.1"/>
    </source>
</evidence>
<gene>
    <name evidence="2" type="ORF">SAMN06265340_105124</name>
</gene>
<name>A0A238Z0B5_9BACT</name>
<dbReference type="Proteomes" id="UP000198405">
    <property type="component" value="Unassembled WGS sequence"/>
</dbReference>
<evidence type="ECO:0000256" key="1">
    <source>
        <dbReference type="SAM" id="MobiDB-lite"/>
    </source>
</evidence>
<dbReference type="EMBL" id="FZOB01000005">
    <property type="protein sequence ID" value="SNR76368.1"/>
    <property type="molecule type" value="Genomic_DNA"/>
</dbReference>
<dbReference type="OrthoDB" id="9832740at2"/>
<feature type="compositionally biased region" description="Low complexity" evidence="1">
    <location>
        <begin position="595"/>
        <end position="611"/>
    </location>
</feature>
<accession>A0A238Z0B5</accession>
<protein>
    <submittedName>
        <fullName evidence="2">Uncharacterized protein</fullName>
    </submittedName>
</protein>
<dbReference type="AlphaFoldDB" id="A0A238Z0B5"/>
<evidence type="ECO:0000313" key="3">
    <source>
        <dbReference type="Proteomes" id="UP000198405"/>
    </source>
</evidence>